<organism evidence="1 2">
    <name type="scientific">Nephila pilipes</name>
    <name type="common">Giant wood spider</name>
    <name type="synonym">Nephila maculata</name>
    <dbReference type="NCBI Taxonomy" id="299642"/>
    <lineage>
        <taxon>Eukaryota</taxon>
        <taxon>Metazoa</taxon>
        <taxon>Ecdysozoa</taxon>
        <taxon>Arthropoda</taxon>
        <taxon>Chelicerata</taxon>
        <taxon>Arachnida</taxon>
        <taxon>Araneae</taxon>
        <taxon>Araneomorphae</taxon>
        <taxon>Entelegynae</taxon>
        <taxon>Araneoidea</taxon>
        <taxon>Nephilidae</taxon>
        <taxon>Nephila</taxon>
    </lineage>
</organism>
<protein>
    <submittedName>
        <fullName evidence="1">Peptidase A2 domain-containing protein</fullName>
    </submittedName>
</protein>
<dbReference type="Proteomes" id="UP000887013">
    <property type="component" value="Unassembled WGS sequence"/>
</dbReference>
<name>A0A8X6T5X9_NEPPI</name>
<dbReference type="EMBL" id="BMAW01096698">
    <property type="protein sequence ID" value="GFS76033.1"/>
    <property type="molecule type" value="Genomic_DNA"/>
</dbReference>
<evidence type="ECO:0000313" key="1">
    <source>
        <dbReference type="EMBL" id="GFS76033.1"/>
    </source>
</evidence>
<dbReference type="Gene3D" id="3.10.10.10">
    <property type="entry name" value="HIV Type 1 Reverse Transcriptase, subunit A, domain 1"/>
    <property type="match status" value="1"/>
</dbReference>
<keyword evidence="2" id="KW-1185">Reference proteome</keyword>
<evidence type="ECO:0000313" key="2">
    <source>
        <dbReference type="Proteomes" id="UP000887013"/>
    </source>
</evidence>
<dbReference type="AlphaFoldDB" id="A0A8X6T5X9"/>
<comment type="caution">
    <text evidence="1">The sequence shown here is derived from an EMBL/GenBank/DDBJ whole genome shotgun (WGS) entry which is preliminary data.</text>
</comment>
<proteinExistence type="predicted"/>
<dbReference type="GO" id="GO:0071897">
    <property type="term" value="P:DNA biosynthetic process"/>
    <property type="evidence" value="ECO:0007669"/>
    <property type="project" value="UniProtKB-ARBA"/>
</dbReference>
<gene>
    <name evidence="1" type="primary">AVEN_46572_1</name>
    <name evidence="1" type="ORF">NPIL_303011</name>
</gene>
<accession>A0A8X6T5X9</accession>
<sequence>MNDFPNIVKAHCANRTVKHSIMHHIDTFGPPVFVKLRRLATDSLKIAKIEFQHMFDLNYMHPSNSNHASHLHLVPKKESNEWRSVGDYRTLNSQTNETGISF</sequence>
<dbReference type="OrthoDB" id="6428165at2759"/>
<reference evidence="1" key="1">
    <citation type="submission" date="2020-08" db="EMBL/GenBank/DDBJ databases">
        <title>Multicomponent nature underlies the extraordinary mechanical properties of spider dragline silk.</title>
        <authorList>
            <person name="Kono N."/>
            <person name="Nakamura H."/>
            <person name="Mori M."/>
            <person name="Yoshida Y."/>
            <person name="Ohtoshi R."/>
            <person name="Malay A.D."/>
            <person name="Moran D.A.P."/>
            <person name="Tomita M."/>
            <person name="Numata K."/>
            <person name="Arakawa K."/>
        </authorList>
    </citation>
    <scope>NUCLEOTIDE SEQUENCE</scope>
</reference>
<dbReference type="InterPro" id="IPR043502">
    <property type="entry name" value="DNA/RNA_pol_sf"/>
</dbReference>
<dbReference type="SUPFAM" id="SSF56672">
    <property type="entry name" value="DNA/RNA polymerases"/>
    <property type="match status" value="1"/>
</dbReference>